<dbReference type="Pfam" id="PF20241">
    <property type="entry name" value="DUF6598"/>
    <property type="match status" value="2"/>
</dbReference>
<dbReference type="EnsemblPlants" id="EMT33746">
    <property type="protein sequence ID" value="EMT33746"/>
    <property type="gene ID" value="F775_25367"/>
</dbReference>
<reference evidence="2" key="1">
    <citation type="submission" date="2015-06" db="UniProtKB">
        <authorList>
            <consortium name="EnsemblPlants"/>
        </authorList>
    </citation>
    <scope>IDENTIFICATION</scope>
</reference>
<evidence type="ECO:0000259" key="1">
    <source>
        <dbReference type="Pfam" id="PF20241"/>
    </source>
</evidence>
<organism evidence="2">
    <name type="scientific">Aegilops tauschii</name>
    <name type="common">Tausch's goatgrass</name>
    <name type="synonym">Aegilops squarrosa</name>
    <dbReference type="NCBI Taxonomy" id="37682"/>
    <lineage>
        <taxon>Eukaryota</taxon>
        <taxon>Viridiplantae</taxon>
        <taxon>Streptophyta</taxon>
        <taxon>Embryophyta</taxon>
        <taxon>Tracheophyta</taxon>
        <taxon>Spermatophyta</taxon>
        <taxon>Magnoliopsida</taxon>
        <taxon>Liliopsida</taxon>
        <taxon>Poales</taxon>
        <taxon>Poaceae</taxon>
        <taxon>BOP clade</taxon>
        <taxon>Pooideae</taxon>
        <taxon>Triticodae</taxon>
        <taxon>Triticeae</taxon>
        <taxon>Triticinae</taxon>
        <taxon>Aegilops</taxon>
    </lineage>
</organism>
<dbReference type="ExpressionAtlas" id="N1R565">
    <property type="expression patterns" value="baseline"/>
</dbReference>
<dbReference type="AlphaFoldDB" id="N1R565"/>
<dbReference type="InterPro" id="IPR046533">
    <property type="entry name" value="DUF6598"/>
</dbReference>
<proteinExistence type="predicted"/>
<dbReference type="PANTHER" id="PTHR33065:SF83">
    <property type="entry name" value="GENOME ASSEMBLY, CHROMOSOME: II"/>
    <property type="match status" value="1"/>
</dbReference>
<feature type="domain" description="DUF6598" evidence="1">
    <location>
        <begin position="351"/>
        <end position="431"/>
    </location>
</feature>
<dbReference type="PANTHER" id="PTHR33065">
    <property type="entry name" value="OS07G0486400 PROTEIN"/>
    <property type="match status" value="1"/>
</dbReference>
<accession>N1R565</accession>
<feature type="domain" description="DUF6598" evidence="1">
    <location>
        <begin position="281"/>
        <end position="330"/>
    </location>
</feature>
<name>N1R565_AEGTA</name>
<sequence length="455" mass="52167">MEGELTKKMERKLRKKLLKKMGKEKPQSLVKEIISVERERRDLHASLTPTFSVWKEIDSQTTWAIATKEPATATTRDDENQLAEYFNLMLQDMEDLGHRMLSMLYFINKSNDPICSYKATELCNTAAKLNMQISKGFSMNHEPEQEPEPGQINLSTLFSKYYRFPNNYENTLAKLDMREEETKCEDVKVKKTKEEEDKENDPSTIEYFKKVWSIACLKLTAYIAYPLSYVDIGNNLTLQQHQVNFVTSHTLTNQTMNIPVYDCLVTSYKSGPSIIGNQLKKIYSIKIKNLKGLNWPLKVYGKVAARDTVDRNRNILFSRPKFDYQELNGEVCIVLSFLLILFMFRSIIAIRSIVLLDDRDKEIHSGSGKYLHLSRRVVSVKSYGILRVTIEAYGGPGQCIAQKGHVDFPVKQCQTTAFDCVLGDTTLEVVVAWSLLIKDKMDLQVQAGQFNGEKV</sequence>
<protein>
    <recommendedName>
        <fullName evidence="1">DUF6598 domain-containing protein</fullName>
    </recommendedName>
</protein>
<evidence type="ECO:0000313" key="2">
    <source>
        <dbReference type="EnsemblPlants" id="EMT33746"/>
    </source>
</evidence>